<evidence type="ECO:0000259" key="4">
    <source>
        <dbReference type="Pfam" id="PF00135"/>
    </source>
</evidence>
<evidence type="ECO:0000256" key="3">
    <source>
        <dbReference type="RuleBase" id="RU361235"/>
    </source>
</evidence>
<proteinExistence type="inferred from homology"/>
<comment type="caution">
    <text evidence="5">The sequence shown here is derived from an EMBL/GenBank/DDBJ whole genome shotgun (WGS) entry which is preliminary data.</text>
</comment>
<keyword evidence="2 3" id="KW-0378">Hydrolase</keyword>
<reference evidence="5 6" key="1">
    <citation type="journal article" date="2014" name="Antonie Van Leeuwenhoek">
        <title>Hyphomonas beringensis sp. nov. and Hyphomonas chukchiensis sp. nov., isolated from surface seawater of the Bering Sea and Chukchi Sea.</title>
        <authorList>
            <person name="Li C."/>
            <person name="Lai Q."/>
            <person name="Li G."/>
            <person name="Dong C."/>
            <person name="Wang J."/>
            <person name="Liao Y."/>
            <person name="Shao Z."/>
        </authorList>
    </citation>
    <scope>NUCLEOTIDE SEQUENCE [LARGE SCALE GENOMIC DNA]</scope>
    <source>
        <strain evidence="5 6">MHS-3</strain>
    </source>
</reference>
<dbReference type="Gene3D" id="3.40.50.1820">
    <property type="entry name" value="alpha/beta hydrolase"/>
    <property type="match status" value="2"/>
</dbReference>
<dbReference type="EMBL" id="ARYH01000001">
    <property type="protein sequence ID" value="KCZ84195.1"/>
    <property type="molecule type" value="Genomic_DNA"/>
</dbReference>
<dbReference type="GO" id="GO:0016787">
    <property type="term" value="F:hydrolase activity"/>
    <property type="evidence" value="ECO:0007669"/>
    <property type="project" value="UniProtKB-KW"/>
</dbReference>
<accession>A0A069E2E0</accession>
<dbReference type="Pfam" id="PF00135">
    <property type="entry name" value="COesterase"/>
    <property type="match status" value="1"/>
</dbReference>
<sequence length="336" mass="35474">MWLHGGGAFLGAGHLGSYVGTTNAQKGIITVAINYRLGPMGYFAHPAITAEGDLTGSYAMMDAVSALEWIQENIRSFGGDTDNVTVAGQSAGGVMVAGLLATPSANGLFEKAVIQSGAFLFDGVALEDAEKRSVRALKRIGVTEDTTAEQLRKISAQTFSYSGGLRRGFGAIMDGNFLTETAKDALAEGTETDVPVLIGTNSGEPGFDAAKYIAAQTGKEGAGAFLYHFSYVPPLRKDEWTNGPIHSAELMFTFDSLDTSGWAKGKTTTADIEYAKRMSSCWVAFYKMPADSKEISCAGLAWPAYSEESQAVASFGDSIRIGRADDFPDGPEAGSD</sequence>
<dbReference type="STRING" id="1280949.HAD_00910"/>
<keyword evidence="6" id="KW-1185">Reference proteome</keyword>
<name>A0A069E2E0_9PROT</name>
<dbReference type="SUPFAM" id="SSF53474">
    <property type="entry name" value="alpha/beta-Hydrolases"/>
    <property type="match status" value="1"/>
</dbReference>
<evidence type="ECO:0000256" key="1">
    <source>
        <dbReference type="ARBA" id="ARBA00005964"/>
    </source>
</evidence>
<dbReference type="PATRIC" id="fig|1280949.3.peg.185"/>
<evidence type="ECO:0000313" key="5">
    <source>
        <dbReference type="EMBL" id="KCZ84195.1"/>
    </source>
</evidence>
<dbReference type="InterPro" id="IPR002018">
    <property type="entry name" value="CarbesteraseB"/>
</dbReference>
<gene>
    <name evidence="5" type="ORF">HAD_00910</name>
</gene>
<dbReference type="PANTHER" id="PTHR11559">
    <property type="entry name" value="CARBOXYLESTERASE"/>
    <property type="match status" value="1"/>
</dbReference>
<dbReference type="InterPro" id="IPR019826">
    <property type="entry name" value="Carboxylesterase_B_AS"/>
</dbReference>
<dbReference type="AlphaFoldDB" id="A0A069E2E0"/>
<organism evidence="5 6">
    <name type="scientific">Hyphomonas adhaerens MHS-3</name>
    <dbReference type="NCBI Taxonomy" id="1280949"/>
    <lineage>
        <taxon>Bacteria</taxon>
        <taxon>Pseudomonadati</taxon>
        <taxon>Pseudomonadota</taxon>
        <taxon>Alphaproteobacteria</taxon>
        <taxon>Hyphomonadales</taxon>
        <taxon>Hyphomonadaceae</taxon>
        <taxon>Hyphomonas</taxon>
    </lineage>
</organism>
<dbReference type="EC" id="3.1.1.-" evidence="3"/>
<dbReference type="Proteomes" id="UP000027446">
    <property type="component" value="Unassembled WGS sequence"/>
</dbReference>
<evidence type="ECO:0000256" key="2">
    <source>
        <dbReference type="ARBA" id="ARBA00022801"/>
    </source>
</evidence>
<protein>
    <recommendedName>
        <fullName evidence="3">Carboxylic ester hydrolase</fullName>
        <ecNumber evidence="3">3.1.1.-</ecNumber>
    </recommendedName>
</protein>
<dbReference type="InterPro" id="IPR029058">
    <property type="entry name" value="AB_hydrolase_fold"/>
</dbReference>
<comment type="similarity">
    <text evidence="1 3">Belongs to the type-B carboxylesterase/lipase family.</text>
</comment>
<feature type="domain" description="Carboxylesterase type B" evidence="4">
    <location>
        <begin position="1"/>
        <end position="215"/>
    </location>
</feature>
<dbReference type="PROSITE" id="PS00122">
    <property type="entry name" value="CARBOXYLESTERASE_B_1"/>
    <property type="match status" value="1"/>
</dbReference>
<dbReference type="InterPro" id="IPR050309">
    <property type="entry name" value="Type-B_Carboxylest/Lipase"/>
</dbReference>
<dbReference type="eggNOG" id="COG2272">
    <property type="taxonomic scope" value="Bacteria"/>
</dbReference>
<evidence type="ECO:0000313" key="6">
    <source>
        <dbReference type="Proteomes" id="UP000027446"/>
    </source>
</evidence>